<name>A0ABV0E6V2_9BURK</name>
<dbReference type="EMBL" id="JAYLVJ010000042">
    <property type="protein sequence ID" value="MEO1757775.1"/>
    <property type="molecule type" value="Genomic_DNA"/>
</dbReference>
<feature type="domain" description="DUF7146" evidence="2">
    <location>
        <begin position="12"/>
        <end position="108"/>
    </location>
</feature>
<evidence type="ECO:0000313" key="3">
    <source>
        <dbReference type="EMBL" id="MEO1757775.1"/>
    </source>
</evidence>
<proteinExistence type="predicted"/>
<gene>
    <name evidence="3" type="ORF">VOI32_28020</name>
</gene>
<accession>A0ABV0E6V2</accession>
<dbReference type="Gene3D" id="3.40.1360.10">
    <property type="match status" value="1"/>
</dbReference>
<evidence type="ECO:0000313" key="4">
    <source>
        <dbReference type="Proteomes" id="UP001462961"/>
    </source>
</evidence>
<evidence type="ECO:0000259" key="2">
    <source>
        <dbReference type="Pfam" id="PF23639"/>
    </source>
</evidence>
<dbReference type="InterPro" id="IPR034154">
    <property type="entry name" value="TOPRIM_DnaG/twinkle"/>
</dbReference>
<dbReference type="RefSeq" id="WP_233445367.1">
    <property type="nucleotide sequence ID" value="NZ_JAKUCO010000030.1"/>
</dbReference>
<dbReference type="Proteomes" id="UP001462961">
    <property type="component" value="Unassembled WGS sequence"/>
</dbReference>
<dbReference type="Pfam" id="PF13362">
    <property type="entry name" value="Toprim_3"/>
    <property type="match status" value="1"/>
</dbReference>
<evidence type="ECO:0000259" key="1">
    <source>
        <dbReference type="Pfam" id="PF13362"/>
    </source>
</evidence>
<comment type="caution">
    <text evidence="3">The sequence shown here is derived from an EMBL/GenBank/DDBJ whole genome shotgun (WGS) entry which is preliminary data.</text>
</comment>
<dbReference type="Pfam" id="PF23639">
    <property type="entry name" value="DUF7146"/>
    <property type="match status" value="1"/>
</dbReference>
<keyword evidence="4" id="KW-1185">Reference proteome</keyword>
<protein>
    <submittedName>
        <fullName evidence="3">Toprim domain-containing protein</fullName>
    </submittedName>
</protein>
<dbReference type="CDD" id="cd01029">
    <property type="entry name" value="TOPRIM_primases"/>
    <property type="match status" value="1"/>
</dbReference>
<sequence>MQARKYDELSDYGRALWSETQPLSGVAVAYLKARHCVIPPVDSDLRLHRRLKHPSGYIGPALVGLITDALTGRPLSLHRTWIKADGSKADVDPPRLLLGGHRKKGGVIRLWPNEAVTYGLGIAEGIETALSLAWGYAPVWSLIDAGNLADFPHLPGIESLVIAADNDPAGSKAARTCADRWAEAGAEVVVTRQSESDINDTLKKEVLCKKTL</sequence>
<dbReference type="InterPro" id="IPR006171">
    <property type="entry name" value="TOPRIM_dom"/>
</dbReference>
<dbReference type="InterPro" id="IPR055570">
    <property type="entry name" value="DUF7146"/>
</dbReference>
<feature type="domain" description="Toprim" evidence="1">
    <location>
        <begin position="120"/>
        <end position="204"/>
    </location>
</feature>
<organism evidence="3 4">
    <name type="scientific">Paraburkholderia caribensis</name>
    <dbReference type="NCBI Taxonomy" id="75105"/>
    <lineage>
        <taxon>Bacteria</taxon>
        <taxon>Pseudomonadati</taxon>
        <taxon>Pseudomonadota</taxon>
        <taxon>Betaproteobacteria</taxon>
        <taxon>Burkholderiales</taxon>
        <taxon>Burkholderiaceae</taxon>
        <taxon>Paraburkholderia</taxon>
    </lineage>
</organism>
<reference evidence="3 4" key="1">
    <citation type="submission" date="2024-01" db="EMBL/GenBank/DDBJ databases">
        <title>The diversity of rhizobia nodulating Mimosa spp. in eleven states of Brazil covering several biomes is determined by host plant, location, and edaphic factors.</title>
        <authorList>
            <person name="Rouws L."/>
            <person name="Barauna A."/>
            <person name="Beukes C."/>
            <person name="De Faria S.M."/>
            <person name="Gross E."/>
            <person name="Dos Reis Junior F.B."/>
            <person name="Simon M."/>
            <person name="Maluk M."/>
            <person name="Odee D.W."/>
            <person name="Kenicer G."/>
            <person name="Young J.P.W."/>
            <person name="Reis V.M."/>
            <person name="Zilli J."/>
            <person name="James E.K."/>
        </authorList>
    </citation>
    <scope>NUCLEOTIDE SEQUENCE [LARGE SCALE GENOMIC DNA]</scope>
    <source>
        <strain evidence="3 4">JHI1651</strain>
    </source>
</reference>